<organism evidence="2 3">
    <name type="scientific">Bugula neritina</name>
    <name type="common">Brown bryozoan</name>
    <name type="synonym">Sertularia neritina</name>
    <dbReference type="NCBI Taxonomy" id="10212"/>
    <lineage>
        <taxon>Eukaryota</taxon>
        <taxon>Metazoa</taxon>
        <taxon>Spiralia</taxon>
        <taxon>Lophotrochozoa</taxon>
        <taxon>Bryozoa</taxon>
        <taxon>Gymnolaemata</taxon>
        <taxon>Cheilostomatida</taxon>
        <taxon>Flustrina</taxon>
        <taxon>Buguloidea</taxon>
        <taxon>Bugulidae</taxon>
        <taxon>Bugula</taxon>
    </lineage>
</organism>
<accession>A0A7J7K0B2</accession>
<gene>
    <name evidence="2" type="ORF">EB796_010270</name>
</gene>
<dbReference type="EMBL" id="VXIV02001606">
    <property type="protein sequence ID" value="KAF6031404.1"/>
    <property type="molecule type" value="Genomic_DNA"/>
</dbReference>
<dbReference type="Proteomes" id="UP000593567">
    <property type="component" value="Unassembled WGS sequence"/>
</dbReference>
<evidence type="ECO:0000313" key="2">
    <source>
        <dbReference type="EMBL" id="KAF6031404.1"/>
    </source>
</evidence>
<dbReference type="AlphaFoldDB" id="A0A7J7K0B2"/>
<name>A0A7J7K0B2_BUGNE</name>
<proteinExistence type="predicted"/>
<keyword evidence="1" id="KW-0472">Membrane</keyword>
<sequence>MYMCNNFFQFNLKYKFRTRERYHLKNTLAQIIFNCAFEAESVYGVLALVRVLFIVLMAQFTITHFDLLGHWSSLHLIHRWSWAVLSGSILDFYTEH</sequence>
<protein>
    <submittedName>
        <fullName evidence="2">Uncharacterized protein</fullName>
    </submittedName>
</protein>
<keyword evidence="1" id="KW-1133">Transmembrane helix</keyword>
<keyword evidence="1" id="KW-0812">Transmembrane</keyword>
<evidence type="ECO:0000256" key="1">
    <source>
        <dbReference type="SAM" id="Phobius"/>
    </source>
</evidence>
<comment type="caution">
    <text evidence="2">The sequence shown here is derived from an EMBL/GenBank/DDBJ whole genome shotgun (WGS) entry which is preliminary data.</text>
</comment>
<evidence type="ECO:0000313" key="3">
    <source>
        <dbReference type="Proteomes" id="UP000593567"/>
    </source>
</evidence>
<keyword evidence="3" id="KW-1185">Reference proteome</keyword>
<reference evidence="2" key="1">
    <citation type="submission" date="2020-06" db="EMBL/GenBank/DDBJ databases">
        <title>Draft genome of Bugula neritina, a colonial animal packing powerful symbionts and potential medicines.</title>
        <authorList>
            <person name="Rayko M."/>
        </authorList>
    </citation>
    <scope>NUCLEOTIDE SEQUENCE [LARGE SCALE GENOMIC DNA]</scope>
    <source>
        <strain evidence="2">Kwan_BN1</strain>
    </source>
</reference>
<feature type="transmembrane region" description="Helical" evidence="1">
    <location>
        <begin position="42"/>
        <end position="62"/>
    </location>
</feature>